<feature type="transmembrane region" description="Helical" evidence="1">
    <location>
        <begin position="77"/>
        <end position="94"/>
    </location>
</feature>
<accession>A0A849VRY8</accession>
<evidence type="ECO:0000256" key="1">
    <source>
        <dbReference type="SAM" id="Phobius"/>
    </source>
</evidence>
<dbReference type="Proteomes" id="UP000550508">
    <property type="component" value="Unassembled WGS sequence"/>
</dbReference>
<keyword evidence="3" id="KW-1185">Reference proteome</keyword>
<comment type="caution">
    <text evidence="2">The sequence shown here is derived from an EMBL/GenBank/DDBJ whole genome shotgun (WGS) entry which is preliminary data.</text>
</comment>
<reference evidence="2 3" key="1">
    <citation type="submission" date="2020-05" db="EMBL/GenBank/DDBJ databases">
        <authorList>
            <person name="Kim M.K."/>
        </authorList>
    </citation>
    <scope>NUCLEOTIDE SEQUENCE [LARGE SCALE GENOMIC DNA]</scope>
    <source>
        <strain evidence="2 3">BT25</strain>
    </source>
</reference>
<keyword evidence="1" id="KW-1133">Transmembrane helix</keyword>
<keyword evidence="1" id="KW-0472">Membrane</keyword>
<organism evidence="2 3">
    <name type="scientific">Phyllobacterium pellucidum</name>
    <dbReference type="NCBI Taxonomy" id="2740464"/>
    <lineage>
        <taxon>Bacteria</taxon>
        <taxon>Pseudomonadati</taxon>
        <taxon>Pseudomonadota</taxon>
        <taxon>Alphaproteobacteria</taxon>
        <taxon>Hyphomicrobiales</taxon>
        <taxon>Phyllobacteriaceae</taxon>
        <taxon>Phyllobacterium</taxon>
    </lineage>
</organism>
<evidence type="ECO:0000313" key="3">
    <source>
        <dbReference type="Proteomes" id="UP000550508"/>
    </source>
</evidence>
<gene>
    <name evidence="2" type="ORF">HQ945_09210</name>
</gene>
<keyword evidence="1" id="KW-0812">Transmembrane</keyword>
<feature type="transmembrane region" description="Helical" evidence="1">
    <location>
        <begin position="272"/>
        <end position="293"/>
    </location>
</feature>
<evidence type="ECO:0000313" key="2">
    <source>
        <dbReference type="EMBL" id="NTS31429.1"/>
    </source>
</evidence>
<feature type="transmembrane region" description="Helical" evidence="1">
    <location>
        <begin position="134"/>
        <end position="152"/>
    </location>
</feature>
<protein>
    <recommendedName>
        <fullName evidence="4">Transmembrane protein</fullName>
    </recommendedName>
</protein>
<dbReference type="AlphaFoldDB" id="A0A849VRY8"/>
<feature type="transmembrane region" description="Helical" evidence="1">
    <location>
        <begin position="40"/>
        <end position="65"/>
    </location>
</feature>
<proteinExistence type="predicted"/>
<dbReference type="EMBL" id="JABUMX010000002">
    <property type="protein sequence ID" value="NTS31429.1"/>
    <property type="molecule type" value="Genomic_DNA"/>
</dbReference>
<sequence length="393" mass="42620">MTEDHKDGQQFLIARGGPFYDLQLQAKLVRRQDLKPALRAALFVALSWGVPLLLSLLAGTAFGPLAERPFLLDPGPWARFCVAIGLLVLAETQIENNLRQGVRNFFSGPLLPDASRAAASAAVAKALRRRNAPAGDLVSLFLAIVSSFLLYHNMQDQPLASWAATVGPEGPTPSLAAWWAVAVSNTLFWFLAARAFWRHIIWSMLLADLSKLETRLVATHPDGHAGLGFVGQYPNAYVLFTVAVSCVIAASVTHEVLHGSFTVTAIAQVMGLWLALIFAYFGIPLAGFISLLANFKKRALRAASERGTDFQRQVERKTFGKNLVADDGKAMADDELGDPGKFYDAAKKLSPMLVTRSTLVPVSAAALLPFVAVAITQLPIKELVPVLKRLLLL</sequence>
<name>A0A849VRY8_9HYPH</name>
<dbReference type="RefSeq" id="WP_113280667.1">
    <property type="nucleotide sequence ID" value="NZ_JABUMX010000002.1"/>
</dbReference>
<feature type="transmembrane region" description="Helical" evidence="1">
    <location>
        <begin position="176"/>
        <end position="197"/>
    </location>
</feature>
<feature type="transmembrane region" description="Helical" evidence="1">
    <location>
        <begin position="236"/>
        <end position="252"/>
    </location>
</feature>
<feature type="transmembrane region" description="Helical" evidence="1">
    <location>
        <begin position="358"/>
        <end position="380"/>
    </location>
</feature>
<evidence type="ECO:0008006" key="4">
    <source>
        <dbReference type="Google" id="ProtNLM"/>
    </source>
</evidence>